<keyword evidence="2" id="KW-1133">Transmembrane helix</keyword>
<evidence type="ECO:0000313" key="4">
    <source>
        <dbReference type="Proteomes" id="UP001589613"/>
    </source>
</evidence>
<keyword evidence="2" id="KW-0812">Transmembrane</keyword>
<feature type="region of interest" description="Disordered" evidence="1">
    <location>
        <begin position="54"/>
        <end position="81"/>
    </location>
</feature>
<comment type="caution">
    <text evidence="3">The sequence shown here is derived from an EMBL/GenBank/DDBJ whole genome shotgun (WGS) entry which is preliminary data.</text>
</comment>
<protein>
    <submittedName>
        <fullName evidence="3">Uncharacterized protein</fullName>
    </submittedName>
</protein>
<name>A0ABV5V5J6_9MICO</name>
<organism evidence="3 4">
    <name type="scientific">Ornithinimicrobium kibberense</name>
    <dbReference type="NCBI Taxonomy" id="282060"/>
    <lineage>
        <taxon>Bacteria</taxon>
        <taxon>Bacillati</taxon>
        <taxon>Actinomycetota</taxon>
        <taxon>Actinomycetes</taxon>
        <taxon>Micrococcales</taxon>
        <taxon>Ornithinimicrobiaceae</taxon>
        <taxon>Ornithinimicrobium</taxon>
    </lineage>
</organism>
<proteinExistence type="predicted"/>
<keyword evidence="4" id="KW-1185">Reference proteome</keyword>
<evidence type="ECO:0000313" key="3">
    <source>
        <dbReference type="EMBL" id="MFB9733045.1"/>
    </source>
</evidence>
<dbReference type="RefSeq" id="WP_075956984.1">
    <property type="nucleotide sequence ID" value="NZ_JBHMAX010000024.1"/>
</dbReference>
<sequence>MSTVVVLSLVYALVAVTAFVAGLVTDTGLLLLLAAAVLIAGVVHVATRLQGQGPVRVKDEHDRSESIARHGNVPPERPRGM</sequence>
<evidence type="ECO:0000256" key="2">
    <source>
        <dbReference type="SAM" id="Phobius"/>
    </source>
</evidence>
<gene>
    <name evidence="3" type="ORF">ACFFN0_13430</name>
</gene>
<keyword evidence="2" id="KW-0472">Membrane</keyword>
<dbReference type="EMBL" id="JBHMAX010000024">
    <property type="protein sequence ID" value="MFB9733045.1"/>
    <property type="molecule type" value="Genomic_DNA"/>
</dbReference>
<accession>A0ABV5V5J6</accession>
<feature type="compositionally biased region" description="Basic and acidic residues" evidence="1">
    <location>
        <begin position="56"/>
        <end position="68"/>
    </location>
</feature>
<reference evidence="3 4" key="1">
    <citation type="submission" date="2024-09" db="EMBL/GenBank/DDBJ databases">
        <authorList>
            <person name="Sun Q."/>
            <person name="Mori K."/>
        </authorList>
    </citation>
    <scope>NUCLEOTIDE SEQUENCE [LARGE SCALE GENOMIC DNA]</scope>
    <source>
        <strain evidence="3 4">JCM 12763</strain>
    </source>
</reference>
<evidence type="ECO:0000256" key="1">
    <source>
        <dbReference type="SAM" id="MobiDB-lite"/>
    </source>
</evidence>
<feature type="transmembrane region" description="Helical" evidence="2">
    <location>
        <begin position="28"/>
        <end position="46"/>
    </location>
</feature>
<dbReference type="Proteomes" id="UP001589613">
    <property type="component" value="Unassembled WGS sequence"/>
</dbReference>